<feature type="signal peptide" evidence="1">
    <location>
        <begin position="1"/>
        <end position="26"/>
    </location>
</feature>
<keyword evidence="1" id="KW-0732">Signal</keyword>
<keyword evidence="3" id="KW-1185">Reference proteome</keyword>
<dbReference type="Proteomes" id="UP000001890">
    <property type="component" value="Chromosome"/>
</dbReference>
<dbReference type="PROSITE" id="PS51257">
    <property type="entry name" value="PROKAR_LIPOPROTEIN"/>
    <property type="match status" value="1"/>
</dbReference>
<sequence>MNVKRFATLALCSALALGCMAPTAFAWEPYGPYRDWDGRGWREVDRDDYWREREHERHRARRAYERGYRDGYRERADVVYYRPPPPPPYWARGQRYDGPNDVVYDYDRYRVSRPPYGYRWVRDDRGDLLLVAIATGVIADLVLNGR</sequence>
<dbReference type="RefSeq" id="WP_012917314.1">
    <property type="nucleotide sequence ID" value="NC_013722.1"/>
</dbReference>
<dbReference type="PATRIC" id="fig|29447.3.peg.2804"/>
<dbReference type="Pfam" id="PF11776">
    <property type="entry name" value="RcnB"/>
    <property type="match status" value="1"/>
</dbReference>
<dbReference type="KEGG" id="xal:XALC_2844"/>
<evidence type="ECO:0000256" key="1">
    <source>
        <dbReference type="SAM" id="SignalP"/>
    </source>
</evidence>
<dbReference type="EMBL" id="FP565176">
    <property type="protein sequence ID" value="CBA17321.1"/>
    <property type="molecule type" value="Genomic_DNA"/>
</dbReference>
<evidence type="ECO:0000313" key="3">
    <source>
        <dbReference type="Proteomes" id="UP000001890"/>
    </source>
</evidence>
<dbReference type="OrthoDB" id="6025819at2"/>
<evidence type="ECO:0000313" key="2">
    <source>
        <dbReference type="EMBL" id="CBA17321.1"/>
    </source>
</evidence>
<protein>
    <recommendedName>
        <fullName evidence="4">Secreted protein</fullName>
    </recommendedName>
</protein>
<organism evidence="2 3">
    <name type="scientific">Xanthomonas albilineans (strain GPE PC73 / CFBP 7063)</name>
    <dbReference type="NCBI Taxonomy" id="380358"/>
    <lineage>
        <taxon>Bacteria</taxon>
        <taxon>Pseudomonadati</taxon>
        <taxon>Pseudomonadota</taxon>
        <taxon>Gammaproteobacteria</taxon>
        <taxon>Lysobacterales</taxon>
        <taxon>Lysobacteraceae</taxon>
        <taxon>Xanthomonas</taxon>
    </lineage>
</organism>
<dbReference type="STRING" id="380358.XALC_2844"/>
<dbReference type="AlphaFoldDB" id="D2UG10"/>
<dbReference type="InterPro" id="IPR024572">
    <property type="entry name" value="RcnB"/>
</dbReference>
<dbReference type="Gene3D" id="3.10.450.160">
    <property type="entry name" value="inner membrane protein cigr"/>
    <property type="match status" value="1"/>
</dbReference>
<dbReference type="eggNOG" id="COG5455">
    <property type="taxonomic scope" value="Bacteria"/>
</dbReference>
<feature type="chain" id="PRO_5003038304" description="Secreted protein" evidence="1">
    <location>
        <begin position="27"/>
        <end position="146"/>
    </location>
</feature>
<accession>D2UG10</accession>
<reference evidence="2 3" key="1">
    <citation type="journal article" date="2009" name="BMC Genomics">
        <title>The complete genome sequence of Xanthomonas albilineans provides new insights into the reductive genome evolution of the xylem-limited Xanthomonadaceae.</title>
        <authorList>
            <person name="Pieretti I."/>
            <person name="Royer M."/>
            <person name="Barbe V."/>
            <person name="Carrere S."/>
            <person name="Koebnik R."/>
            <person name="Cociancich S."/>
            <person name="Couloux A."/>
            <person name="Darrasse A."/>
            <person name="Gouzy J."/>
            <person name="Jacques M.A."/>
            <person name="Lauber E."/>
            <person name="Manceau C."/>
            <person name="Mangenot S."/>
            <person name="Poussier S."/>
            <person name="Segurens B."/>
            <person name="Szurek B."/>
            <person name="Verdier V."/>
            <person name="Arlat M."/>
            <person name="Rott P."/>
        </authorList>
    </citation>
    <scope>NUCLEOTIDE SEQUENCE [LARGE SCALE GENOMIC DNA]</scope>
    <source>
        <strain evidence="3">GPE PC73 / CFBP 7063</strain>
    </source>
</reference>
<dbReference type="GeneID" id="57878151"/>
<gene>
    <name evidence="2" type="ordered locus">XALc_2844</name>
</gene>
<proteinExistence type="predicted"/>
<name>D2UG10_XANAP</name>
<evidence type="ECO:0008006" key="4">
    <source>
        <dbReference type="Google" id="ProtNLM"/>
    </source>
</evidence>